<dbReference type="Proteomes" id="UP000514752">
    <property type="component" value="Chromosome"/>
</dbReference>
<evidence type="ECO:0000256" key="7">
    <source>
        <dbReference type="ARBA" id="ARBA00033210"/>
    </source>
</evidence>
<dbReference type="CDD" id="cd07422">
    <property type="entry name" value="MPP_ApaH"/>
    <property type="match status" value="1"/>
</dbReference>
<dbReference type="NCBIfam" id="TIGR00668">
    <property type="entry name" value="apaH"/>
    <property type="match status" value="1"/>
</dbReference>
<evidence type="ECO:0000256" key="6">
    <source>
        <dbReference type="ARBA" id="ARBA00032248"/>
    </source>
</evidence>
<accession>A0A7D7N8M3</accession>
<comment type="similarity">
    <text evidence="2">Belongs to the Ap4A hydrolase family.</text>
</comment>
<dbReference type="RefSeq" id="WP_182121312.1">
    <property type="nucleotide sequence ID" value="NZ_CP059567.1"/>
</dbReference>
<dbReference type="InterPro" id="IPR004617">
    <property type="entry name" value="ApaH"/>
</dbReference>
<comment type="catalytic activity">
    <reaction evidence="8">
        <text>P(1),P(4)-bis(5'-adenosyl) tetraphosphate + H2O = 2 ADP + 2 H(+)</text>
        <dbReference type="Rhea" id="RHEA:24252"/>
        <dbReference type="ChEBI" id="CHEBI:15377"/>
        <dbReference type="ChEBI" id="CHEBI:15378"/>
        <dbReference type="ChEBI" id="CHEBI:58141"/>
        <dbReference type="ChEBI" id="CHEBI:456216"/>
        <dbReference type="EC" id="3.6.1.41"/>
    </reaction>
</comment>
<proteinExistence type="inferred from homology"/>
<dbReference type="Pfam" id="PF00149">
    <property type="entry name" value="Metallophos"/>
    <property type="match status" value="1"/>
</dbReference>
<keyword evidence="4 10" id="KW-0378">Hydrolase</keyword>
<dbReference type="InterPro" id="IPR004843">
    <property type="entry name" value="Calcineurin-like_PHP"/>
</dbReference>
<dbReference type="EC" id="3.6.1.41" evidence="3"/>
<evidence type="ECO:0000259" key="9">
    <source>
        <dbReference type="Pfam" id="PF00149"/>
    </source>
</evidence>
<evidence type="ECO:0000256" key="8">
    <source>
        <dbReference type="ARBA" id="ARBA00049417"/>
    </source>
</evidence>
<dbReference type="GO" id="GO:0008803">
    <property type="term" value="F:bis(5'-nucleosyl)-tetraphosphatase (symmetrical) activity"/>
    <property type="evidence" value="ECO:0007669"/>
    <property type="project" value="UniProtKB-EC"/>
</dbReference>
<organism evidence="10 11">
    <name type="scientific">Neisseria shayeganii</name>
    <dbReference type="NCBI Taxonomy" id="607712"/>
    <lineage>
        <taxon>Bacteria</taxon>
        <taxon>Pseudomonadati</taxon>
        <taxon>Pseudomonadota</taxon>
        <taxon>Betaproteobacteria</taxon>
        <taxon>Neisseriales</taxon>
        <taxon>Neisseriaceae</taxon>
        <taxon>Neisseria</taxon>
    </lineage>
</organism>
<comment type="function">
    <text evidence="1">Hydrolyzes diadenosine 5',5'''-P1,P4-tetraphosphate to yield ADP.</text>
</comment>
<name>A0A7D7N8M3_9NEIS</name>
<evidence type="ECO:0000256" key="3">
    <source>
        <dbReference type="ARBA" id="ARBA00012506"/>
    </source>
</evidence>
<evidence type="ECO:0000313" key="10">
    <source>
        <dbReference type="EMBL" id="QMT39479.1"/>
    </source>
</evidence>
<evidence type="ECO:0000256" key="4">
    <source>
        <dbReference type="ARBA" id="ARBA00022801"/>
    </source>
</evidence>
<dbReference type="SUPFAM" id="SSF56300">
    <property type="entry name" value="Metallo-dependent phosphatases"/>
    <property type="match status" value="1"/>
</dbReference>
<evidence type="ECO:0000313" key="11">
    <source>
        <dbReference type="Proteomes" id="UP000514752"/>
    </source>
</evidence>
<dbReference type="Gene3D" id="3.60.21.10">
    <property type="match status" value="1"/>
</dbReference>
<evidence type="ECO:0000256" key="5">
    <source>
        <dbReference type="ARBA" id="ARBA00031248"/>
    </source>
</evidence>
<sequence>MTRYAIGDLQGCFEEFQELLAHIGFCHGRDTLWLVGDVVNRGPQSLACLRYIKQHEHSIQIVLGNHDLHLLAVAHGHGRLKRQDTVSDILAAPDSQILLDWLRRQPLMVHDDTFVLVHAGLWPQWTVAEAQKRADEVAYALQHEAPAYFAHMYGNRPYSDHPADATERLRFATNVFTRMRALTADGRMDFDFKSTLADLPAHLLPWFRAPNRQHLSHRIVFGHWSALGLHAENQTCGIDTGALWGGQLTALNLDNGEVFQVASKQAKRF</sequence>
<dbReference type="PIRSF" id="PIRSF000903">
    <property type="entry name" value="B5n-ttraPtase_sm"/>
    <property type="match status" value="1"/>
</dbReference>
<dbReference type="EMBL" id="CP059567">
    <property type="protein sequence ID" value="QMT39479.1"/>
    <property type="molecule type" value="Genomic_DNA"/>
</dbReference>
<dbReference type="NCBIfam" id="NF001204">
    <property type="entry name" value="PRK00166.1"/>
    <property type="match status" value="1"/>
</dbReference>
<evidence type="ECO:0000256" key="2">
    <source>
        <dbReference type="ARBA" id="ARBA00005419"/>
    </source>
</evidence>
<feature type="domain" description="Calcineurin-like phosphoesterase" evidence="9">
    <location>
        <begin position="4"/>
        <end position="147"/>
    </location>
</feature>
<protein>
    <recommendedName>
        <fullName evidence="3">bis(5'-nucleosyl)-tetraphosphatase (symmetrical)</fullName>
        <ecNumber evidence="3">3.6.1.41</ecNumber>
    </recommendedName>
    <alternativeName>
        <fullName evidence="6">Ap4A hydrolase</fullName>
    </alternativeName>
    <alternativeName>
        <fullName evidence="5">Diadenosine 5',5'''-P1,P4-tetraphosphate pyrophosphohydrolase</fullName>
    </alternativeName>
    <alternativeName>
        <fullName evidence="7">Diadenosine tetraphosphatase</fullName>
    </alternativeName>
</protein>
<dbReference type="AlphaFoldDB" id="A0A7D7N8M3"/>
<evidence type="ECO:0000256" key="1">
    <source>
        <dbReference type="ARBA" id="ARBA00003413"/>
    </source>
</evidence>
<gene>
    <name evidence="10" type="ORF">H3L94_06225</name>
</gene>
<dbReference type="PANTHER" id="PTHR40942">
    <property type="match status" value="1"/>
</dbReference>
<dbReference type="KEGG" id="nsg:H3L94_06225"/>
<dbReference type="PANTHER" id="PTHR40942:SF4">
    <property type="entry name" value="CYTOCHROME C5"/>
    <property type="match status" value="1"/>
</dbReference>
<dbReference type="InterPro" id="IPR029052">
    <property type="entry name" value="Metallo-depent_PP-like"/>
</dbReference>
<reference evidence="10 11" key="1">
    <citation type="submission" date="2020-07" db="EMBL/GenBank/DDBJ databases">
        <title>Genomic diversity of species in the Neisseriaceae family.</title>
        <authorList>
            <person name="Vincent A.T."/>
            <person name="Bernet E."/>
            <person name="Veyrier F.J."/>
        </authorList>
    </citation>
    <scope>NUCLEOTIDE SEQUENCE [LARGE SCALE GENOMIC DNA]</scope>
    <source>
        <strain evidence="10 11">DSM 22244</strain>
    </source>
</reference>